<protein>
    <submittedName>
        <fullName evidence="4">Uncharacterized protein</fullName>
    </submittedName>
</protein>
<evidence type="ECO:0000313" key="4">
    <source>
        <dbReference type="WBParaSite" id="nRc.2.0.1.t23226-RA"/>
    </source>
</evidence>
<sequence length="360" mass="40743">MANNNSQISQRSFESKCDLGLGNFGPIKMKSTIDMCSRPPLLNIIIRMHKYIWKMTFSPQGRNGGESRLFGPAYYPMRVLVNFHPGSGGGHYSNDKNDTASEHGRQNLRVKREGAVGCTMEICIRENNNNDKKLRLLAMHCCLEAMKTSWSTCYLDTTIATTGKQDKVCRMETAGSAQLFRNPQFPVFCVILVALLLLSIFAISLAYRRYKKVKKRREYVRKMKQNLLIVPKLPGAKLFQERAASFDHVTNNIVDQSQKSCDQERTLSTSNSTITDEMIHCRNRLNFLKNLKMRESKLVQTSCTSLETEILILSRSTAERATNDRSSDYTSPTSSDSQKSSENDKTFSNDGGERGHFISV</sequence>
<evidence type="ECO:0000256" key="2">
    <source>
        <dbReference type="SAM" id="Phobius"/>
    </source>
</evidence>
<organism evidence="3 4">
    <name type="scientific">Romanomermis culicivorax</name>
    <name type="common">Nematode worm</name>
    <dbReference type="NCBI Taxonomy" id="13658"/>
    <lineage>
        <taxon>Eukaryota</taxon>
        <taxon>Metazoa</taxon>
        <taxon>Ecdysozoa</taxon>
        <taxon>Nematoda</taxon>
        <taxon>Enoplea</taxon>
        <taxon>Dorylaimia</taxon>
        <taxon>Mermithida</taxon>
        <taxon>Mermithoidea</taxon>
        <taxon>Mermithidae</taxon>
        <taxon>Romanomermis</taxon>
    </lineage>
</organism>
<feature type="transmembrane region" description="Helical" evidence="2">
    <location>
        <begin position="185"/>
        <end position="207"/>
    </location>
</feature>
<dbReference type="WBParaSite" id="nRc.2.0.1.t23226-RA">
    <property type="protein sequence ID" value="nRc.2.0.1.t23226-RA"/>
    <property type="gene ID" value="nRc.2.0.1.g23226"/>
</dbReference>
<feature type="compositionally biased region" description="Low complexity" evidence="1">
    <location>
        <begin position="328"/>
        <end position="338"/>
    </location>
</feature>
<proteinExistence type="predicted"/>
<accession>A0A915JC58</accession>
<keyword evidence="2" id="KW-0812">Transmembrane</keyword>
<evidence type="ECO:0000256" key="1">
    <source>
        <dbReference type="SAM" id="MobiDB-lite"/>
    </source>
</evidence>
<dbReference type="Proteomes" id="UP000887565">
    <property type="component" value="Unplaced"/>
</dbReference>
<reference evidence="4" key="1">
    <citation type="submission" date="2022-11" db="UniProtKB">
        <authorList>
            <consortium name="WormBaseParasite"/>
        </authorList>
    </citation>
    <scope>IDENTIFICATION</scope>
</reference>
<name>A0A915JC58_ROMCU</name>
<evidence type="ECO:0000313" key="3">
    <source>
        <dbReference type="Proteomes" id="UP000887565"/>
    </source>
</evidence>
<feature type="compositionally biased region" description="Basic and acidic residues" evidence="1">
    <location>
        <begin position="339"/>
        <end position="360"/>
    </location>
</feature>
<keyword evidence="2" id="KW-1133">Transmembrane helix</keyword>
<keyword evidence="2" id="KW-0472">Membrane</keyword>
<keyword evidence="3" id="KW-1185">Reference proteome</keyword>
<dbReference type="AlphaFoldDB" id="A0A915JC58"/>
<feature type="region of interest" description="Disordered" evidence="1">
    <location>
        <begin position="321"/>
        <end position="360"/>
    </location>
</feature>